<protein>
    <submittedName>
        <fullName evidence="2">Uncharacterized protein</fullName>
    </submittedName>
</protein>
<feature type="transmembrane region" description="Helical" evidence="1">
    <location>
        <begin position="21"/>
        <end position="41"/>
    </location>
</feature>
<organism evidence="2 3">
    <name type="scientific">Portunus trituberculatus</name>
    <name type="common">Swimming crab</name>
    <name type="synonym">Neptunus trituberculatus</name>
    <dbReference type="NCBI Taxonomy" id="210409"/>
    <lineage>
        <taxon>Eukaryota</taxon>
        <taxon>Metazoa</taxon>
        <taxon>Ecdysozoa</taxon>
        <taxon>Arthropoda</taxon>
        <taxon>Crustacea</taxon>
        <taxon>Multicrustacea</taxon>
        <taxon>Malacostraca</taxon>
        <taxon>Eumalacostraca</taxon>
        <taxon>Eucarida</taxon>
        <taxon>Decapoda</taxon>
        <taxon>Pleocyemata</taxon>
        <taxon>Brachyura</taxon>
        <taxon>Eubrachyura</taxon>
        <taxon>Portunoidea</taxon>
        <taxon>Portunidae</taxon>
        <taxon>Portuninae</taxon>
        <taxon>Portunus</taxon>
    </lineage>
</organism>
<proteinExistence type="predicted"/>
<keyword evidence="1" id="KW-1133">Transmembrane helix</keyword>
<reference evidence="2 3" key="1">
    <citation type="submission" date="2019-05" db="EMBL/GenBank/DDBJ databases">
        <title>Another draft genome of Portunus trituberculatus and its Hox gene families provides insights of decapod evolution.</title>
        <authorList>
            <person name="Jeong J.-H."/>
            <person name="Song I."/>
            <person name="Kim S."/>
            <person name="Choi T."/>
            <person name="Kim D."/>
            <person name="Ryu S."/>
            <person name="Kim W."/>
        </authorList>
    </citation>
    <scope>NUCLEOTIDE SEQUENCE [LARGE SCALE GENOMIC DNA]</scope>
    <source>
        <tissue evidence="2">Muscle</tissue>
    </source>
</reference>
<sequence>MQPHTPTRPPPRHLTTRDSSLPPLLMLLFLVMVVVVLARLVPLPSCSLLNFSTSARSGQACSGEFVTHHSRVKLTLHYHHHHYHRHDRQYVSLHFTRTTTTQCHKRHRHECHALPLISATCEHLWPARKEWRPYLINCGHQSCHAISPSHQCHLHSPLTTHSPNPLIHANTRESTAVASPPQHHSLTLAPPHSTIDVAVVEAATSPPPPPPPPRA</sequence>
<keyword evidence="1" id="KW-0472">Membrane</keyword>
<gene>
    <name evidence="2" type="ORF">E2C01_061401</name>
</gene>
<dbReference type="EMBL" id="VSRR010025938">
    <property type="protein sequence ID" value="MPC67232.1"/>
    <property type="molecule type" value="Genomic_DNA"/>
</dbReference>
<name>A0A5B7H809_PORTR</name>
<keyword evidence="1" id="KW-0812">Transmembrane</keyword>
<keyword evidence="3" id="KW-1185">Reference proteome</keyword>
<comment type="caution">
    <text evidence="2">The sequence shown here is derived from an EMBL/GenBank/DDBJ whole genome shotgun (WGS) entry which is preliminary data.</text>
</comment>
<evidence type="ECO:0000313" key="2">
    <source>
        <dbReference type="EMBL" id="MPC67232.1"/>
    </source>
</evidence>
<evidence type="ECO:0000313" key="3">
    <source>
        <dbReference type="Proteomes" id="UP000324222"/>
    </source>
</evidence>
<accession>A0A5B7H809</accession>
<evidence type="ECO:0000256" key="1">
    <source>
        <dbReference type="SAM" id="Phobius"/>
    </source>
</evidence>
<dbReference type="AlphaFoldDB" id="A0A5B7H809"/>
<dbReference type="Proteomes" id="UP000324222">
    <property type="component" value="Unassembled WGS sequence"/>
</dbReference>